<dbReference type="EMBL" id="JBHSFQ010000053">
    <property type="protein sequence ID" value="MFC4565928.1"/>
    <property type="molecule type" value="Genomic_DNA"/>
</dbReference>
<sequence length="105" mass="11561">MSLTTSTEYGMTTGRTAMETAHSECNAVYTKVDFLRDSLKSTWQGGAEAGYETALVKWLEELRLIVNGMNDMIGTFGGTTRGMLNLEDENLVTSNAWMNQLNPNG</sequence>
<keyword evidence="2" id="KW-1185">Reference proteome</keyword>
<reference evidence="2" key="1">
    <citation type="journal article" date="2019" name="Int. J. Syst. Evol. Microbiol.">
        <title>The Global Catalogue of Microorganisms (GCM) 10K type strain sequencing project: providing services to taxonomists for standard genome sequencing and annotation.</title>
        <authorList>
            <consortium name="The Broad Institute Genomics Platform"/>
            <consortium name="The Broad Institute Genome Sequencing Center for Infectious Disease"/>
            <person name="Wu L."/>
            <person name="Ma J."/>
        </authorList>
    </citation>
    <scope>NUCLEOTIDE SEQUENCE [LARGE SCALE GENOMIC DNA]</scope>
    <source>
        <strain evidence="2">XZYJ18</strain>
    </source>
</reference>
<name>A0ABV9E7G2_9ACTN</name>
<evidence type="ECO:0000313" key="2">
    <source>
        <dbReference type="Proteomes" id="UP001595923"/>
    </source>
</evidence>
<gene>
    <name evidence="1" type="ORF">ACFO4E_29085</name>
</gene>
<accession>A0ABV9E7G2</accession>
<dbReference type="InterPro" id="IPR036689">
    <property type="entry name" value="ESAT-6-like_sf"/>
</dbReference>
<evidence type="ECO:0008006" key="3">
    <source>
        <dbReference type="Google" id="ProtNLM"/>
    </source>
</evidence>
<dbReference type="SUPFAM" id="SSF140453">
    <property type="entry name" value="EsxAB dimer-like"/>
    <property type="match status" value="1"/>
</dbReference>
<dbReference type="RefSeq" id="WP_378580356.1">
    <property type="nucleotide sequence ID" value="NZ_JBHSFQ010000053.1"/>
</dbReference>
<dbReference type="Gene3D" id="1.10.287.1060">
    <property type="entry name" value="ESAT-6-like"/>
    <property type="match status" value="1"/>
</dbReference>
<proteinExistence type="predicted"/>
<protein>
    <recommendedName>
        <fullName evidence="3">WXG100 family type VII secretion target</fullName>
    </recommendedName>
</protein>
<organism evidence="1 2">
    <name type="scientific">Nocardiopsis mangrovi</name>
    <dbReference type="NCBI Taxonomy" id="1179818"/>
    <lineage>
        <taxon>Bacteria</taxon>
        <taxon>Bacillati</taxon>
        <taxon>Actinomycetota</taxon>
        <taxon>Actinomycetes</taxon>
        <taxon>Streptosporangiales</taxon>
        <taxon>Nocardiopsidaceae</taxon>
        <taxon>Nocardiopsis</taxon>
    </lineage>
</organism>
<dbReference type="Proteomes" id="UP001595923">
    <property type="component" value="Unassembled WGS sequence"/>
</dbReference>
<evidence type="ECO:0000313" key="1">
    <source>
        <dbReference type="EMBL" id="MFC4565928.1"/>
    </source>
</evidence>
<comment type="caution">
    <text evidence="1">The sequence shown here is derived from an EMBL/GenBank/DDBJ whole genome shotgun (WGS) entry which is preliminary data.</text>
</comment>